<name>A0A194YQH3_SORBI</name>
<dbReference type="InterPro" id="IPR023298">
    <property type="entry name" value="ATPase_P-typ_TM_dom_sf"/>
</dbReference>
<dbReference type="InParanoid" id="A0A194YQH3"/>
<evidence type="ECO:0000313" key="2">
    <source>
        <dbReference type="EMBL" id="KXG30075.1"/>
    </source>
</evidence>
<keyword evidence="3" id="KW-1185">Reference proteome</keyword>
<dbReference type="Proteomes" id="UP000000768">
    <property type="component" value="Chromosome 4"/>
</dbReference>
<dbReference type="InterPro" id="IPR004014">
    <property type="entry name" value="ATPase_P-typ_cation-transptr_N"/>
</dbReference>
<organism evidence="2 3">
    <name type="scientific">Sorghum bicolor</name>
    <name type="common">Sorghum</name>
    <name type="synonym">Sorghum vulgare</name>
    <dbReference type="NCBI Taxonomy" id="4558"/>
    <lineage>
        <taxon>Eukaryota</taxon>
        <taxon>Viridiplantae</taxon>
        <taxon>Streptophyta</taxon>
        <taxon>Embryophyta</taxon>
        <taxon>Tracheophyta</taxon>
        <taxon>Spermatophyta</taxon>
        <taxon>Magnoliopsida</taxon>
        <taxon>Liliopsida</taxon>
        <taxon>Poales</taxon>
        <taxon>Poaceae</taxon>
        <taxon>PACMAD clade</taxon>
        <taxon>Panicoideae</taxon>
        <taxon>Andropogonodae</taxon>
        <taxon>Andropogoneae</taxon>
        <taxon>Sorghinae</taxon>
        <taxon>Sorghum</taxon>
    </lineage>
</organism>
<protein>
    <recommendedName>
        <fullName evidence="1">Cation-transporting P-type ATPase N-terminal domain-containing protein</fullName>
    </recommendedName>
</protein>
<dbReference type="Pfam" id="PF00690">
    <property type="entry name" value="Cation_ATPase_N"/>
    <property type="match status" value="1"/>
</dbReference>
<accession>A0A194YQH3</accession>
<reference evidence="2 3" key="1">
    <citation type="journal article" date="2009" name="Nature">
        <title>The Sorghum bicolor genome and the diversification of grasses.</title>
        <authorList>
            <person name="Paterson A.H."/>
            <person name="Bowers J.E."/>
            <person name="Bruggmann R."/>
            <person name="Dubchak I."/>
            <person name="Grimwood J."/>
            <person name="Gundlach H."/>
            <person name="Haberer G."/>
            <person name="Hellsten U."/>
            <person name="Mitros T."/>
            <person name="Poliakov A."/>
            <person name="Schmutz J."/>
            <person name="Spannagl M."/>
            <person name="Tang H."/>
            <person name="Wang X."/>
            <person name="Wicker T."/>
            <person name="Bharti A.K."/>
            <person name="Chapman J."/>
            <person name="Feltus F.A."/>
            <person name="Gowik U."/>
            <person name="Grigoriev I.V."/>
            <person name="Lyons E."/>
            <person name="Maher C.A."/>
            <person name="Martis M."/>
            <person name="Narechania A."/>
            <person name="Otillar R.P."/>
            <person name="Penning B.W."/>
            <person name="Salamov A.A."/>
            <person name="Wang Y."/>
            <person name="Zhang L."/>
            <person name="Carpita N.C."/>
            <person name="Freeling M."/>
            <person name="Gingle A.R."/>
            <person name="Hash C.T."/>
            <person name="Keller B."/>
            <person name="Klein P."/>
            <person name="Kresovich S."/>
            <person name="McCann M.C."/>
            <person name="Ming R."/>
            <person name="Peterson D.G."/>
            <person name="Mehboob-ur-Rahman"/>
            <person name="Ware D."/>
            <person name="Westhoff P."/>
            <person name="Mayer K.F."/>
            <person name="Messing J."/>
            <person name="Rokhsar D.S."/>
        </authorList>
    </citation>
    <scope>NUCLEOTIDE SEQUENCE [LARGE SCALE GENOMIC DNA]</scope>
    <source>
        <strain evidence="3">cv. BTx623</strain>
    </source>
</reference>
<reference evidence="3" key="2">
    <citation type="journal article" date="2018" name="Plant J.">
        <title>The Sorghum bicolor reference genome: improved assembly, gene annotations, a transcriptome atlas, and signatures of genome organization.</title>
        <authorList>
            <person name="McCormick R.F."/>
            <person name="Truong S.K."/>
            <person name="Sreedasyam A."/>
            <person name="Jenkins J."/>
            <person name="Shu S."/>
            <person name="Sims D."/>
            <person name="Kennedy M."/>
            <person name="Amirebrahimi M."/>
            <person name="Weers B.D."/>
            <person name="McKinley B."/>
            <person name="Mattison A."/>
            <person name="Morishige D.T."/>
            <person name="Grimwood J."/>
            <person name="Schmutz J."/>
            <person name="Mullet J.E."/>
        </authorList>
    </citation>
    <scope>NUCLEOTIDE SEQUENCE [LARGE SCALE GENOMIC DNA]</scope>
    <source>
        <strain evidence="3">cv. BTx623</strain>
    </source>
</reference>
<gene>
    <name evidence="2" type="ORF">SORBI_3004G131600</name>
</gene>
<dbReference type="EMBL" id="CM000763">
    <property type="protein sequence ID" value="KXG30075.1"/>
    <property type="molecule type" value="Genomic_DNA"/>
</dbReference>
<proteinExistence type="predicted"/>
<dbReference type="AlphaFoldDB" id="A0A194YQH3"/>
<dbReference type="Gramene" id="KXG30075">
    <property type="protein sequence ID" value="KXG30075"/>
    <property type="gene ID" value="SORBI_3004G131600"/>
</dbReference>
<evidence type="ECO:0000313" key="3">
    <source>
        <dbReference type="Proteomes" id="UP000000768"/>
    </source>
</evidence>
<sequence length="36" mass="4315">MKQAEQRLTIFGPNKLEEKRDSKIFKFVGFMWNPLS</sequence>
<evidence type="ECO:0000259" key="1">
    <source>
        <dbReference type="Pfam" id="PF00690"/>
    </source>
</evidence>
<feature type="domain" description="Cation-transporting P-type ATPase N-terminal" evidence="1">
    <location>
        <begin position="2"/>
        <end position="35"/>
    </location>
</feature>
<dbReference type="SUPFAM" id="SSF81665">
    <property type="entry name" value="Calcium ATPase, transmembrane domain M"/>
    <property type="match status" value="1"/>
</dbReference>